<evidence type="ECO:0000313" key="2">
    <source>
        <dbReference type="EMBL" id="KAF7196956.1"/>
    </source>
</evidence>
<feature type="compositionally biased region" description="Low complexity" evidence="1">
    <location>
        <begin position="101"/>
        <end position="137"/>
    </location>
</feature>
<feature type="region of interest" description="Disordered" evidence="1">
    <location>
        <begin position="1"/>
        <end position="143"/>
    </location>
</feature>
<protein>
    <submittedName>
        <fullName evidence="2">Uncharacterized protein</fullName>
    </submittedName>
</protein>
<dbReference type="OrthoDB" id="10451416at2759"/>
<keyword evidence="3" id="KW-1185">Reference proteome</keyword>
<sequence length="237" mass="25784">MTQISSDGMKHTKRPRLATPTTSTSFHGQNVRSNSKKRGSQSEPIIIDSESDEDDTPQSSSVDPINVDSNSDEDEDNLSQPSTAKQIDVDSEDGHDEDDAPQPTSAASTTTSSLTAPTTTTASTIPSTNVTASSSSSRAPPGTWTTELRFLINEVIRDDGHFNANGLQCAQVIKALYPNFALAHLPDKELAKRVSAQWKERDYPNRADWVRVRAMRTGDEGMRAAIRGRVRGTGILR</sequence>
<comment type="caution">
    <text evidence="2">The sequence shown here is derived from an EMBL/GenBank/DDBJ whole genome shotgun (WGS) entry which is preliminary data.</text>
</comment>
<accession>A0A8H6RVG3</accession>
<reference evidence="2" key="1">
    <citation type="submission" date="2020-04" db="EMBL/GenBank/DDBJ databases">
        <title>Draft genome resource of the tomato pathogen Pseudocercospora fuligena.</title>
        <authorList>
            <person name="Zaccaron A."/>
        </authorList>
    </citation>
    <scope>NUCLEOTIDE SEQUENCE</scope>
    <source>
        <strain evidence="2">PF001</strain>
    </source>
</reference>
<feature type="compositionally biased region" description="Polar residues" evidence="1">
    <location>
        <begin position="19"/>
        <end position="33"/>
    </location>
</feature>
<organism evidence="2 3">
    <name type="scientific">Pseudocercospora fuligena</name>
    <dbReference type="NCBI Taxonomy" id="685502"/>
    <lineage>
        <taxon>Eukaryota</taxon>
        <taxon>Fungi</taxon>
        <taxon>Dikarya</taxon>
        <taxon>Ascomycota</taxon>
        <taxon>Pezizomycotina</taxon>
        <taxon>Dothideomycetes</taxon>
        <taxon>Dothideomycetidae</taxon>
        <taxon>Mycosphaerellales</taxon>
        <taxon>Mycosphaerellaceae</taxon>
        <taxon>Pseudocercospora</taxon>
    </lineage>
</organism>
<gene>
    <name evidence="2" type="ORF">HII31_01874</name>
</gene>
<proteinExistence type="predicted"/>
<dbReference type="EMBL" id="JABCIY010000022">
    <property type="protein sequence ID" value="KAF7196956.1"/>
    <property type="molecule type" value="Genomic_DNA"/>
</dbReference>
<evidence type="ECO:0000313" key="3">
    <source>
        <dbReference type="Proteomes" id="UP000660729"/>
    </source>
</evidence>
<evidence type="ECO:0000256" key="1">
    <source>
        <dbReference type="SAM" id="MobiDB-lite"/>
    </source>
</evidence>
<feature type="compositionally biased region" description="Acidic residues" evidence="1">
    <location>
        <begin position="89"/>
        <end position="100"/>
    </location>
</feature>
<dbReference type="Proteomes" id="UP000660729">
    <property type="component" value="Unassembled WGS sequence"/>
</dbReference>
<name>A0A8H6RVG3_9PEZI</name>
<dbReference type="AlphaFoldDB" id="A0A8H6RVG3"/>